<dbReference type="EMBL" id="JAUSVK010000001">
    <property type="protein sequence ID" value="MDQ0393043.1"/>
    <property type="molecule type" value="Genomic_DNA"/>
</dbReference>
<accession>A0ABU0FEJ9</accession>
<organism evidence="4 5">
    <name type="scientific">Labrys monachus</name>
    <dbReference type="NCBI Taxonomy" id="217067"/>
    <lineage>
        <taxon>Bacteria</taxon>
        <taxon>Pseudomonadati</taxon>
        <taxon>Pseudomonadota</taxon>
        <taxon>Alphaproteobacteria</taxon>
        <taxon>Hyphomicrobiales</taxon>
        <taxon>Xanthobacteraceae</taxon>
        <taxon>Labrys</taxon>
    </lineage>
</organism>
<evidence type="ECO:0000313" key="4">
    <source>
        <dbReference type="EMBL" id="MDQ0393043.1"/>
    </source>
</evidence>
<proteinExistence type="predicted"/>
<dbReference type="EC" id="5.4.99.5" evidence="1"/>
<dbReference type="Proteomes" id="UP001237448">
    <property type="component" value="Unassembled WGS sequence"/>
</dbReference>
<keyword evidence="4" id="KW-0456">Lyase</keyword>
<dbReference type="InterPro" id="IPR036979">
    <property type="entry name" value="CM_dom_sf"/>
</dbReference>
<protein>
    <recommendedName>
        <fullName evidence="1">chorismate mutase</fullName>
        <ecNumber evidence="1">5.4.99.5</ecNumber>
    </recommendedName>
</protein>
<dbReference type="SMART" id="SM00830">
    <property type="entry name" value="CM_2"/>
    <property type="match status" value="1"/>
</dbReference>
<name>A0ABU0FEJ9_9HYPH</name>
<comment type="caution">
    <text evidence="4">The sequence shown here is derived from an EMBL/GenBank/DDBJ whole genome shotgun (WGS) entry which is preliminary data.</text>
</comment>
<dbReference type="PANTHER" id="PTHR38041:SF1">
    <property type="entry name" value="CHORISMATE MUTASE"/>
    <property type="match status" value="1"/>
</dbReference>
<dbReference type="InterPro" id="IPR002701">
    <property type="entry name" value="CM_II_prokaryot"/>
</dbReference>
<dbReference type="InterPro" id="IPR036263">
    <property type="entry name" value="Chorismate_II_sf"/>
</dbReference>
<dbReference type="SUPFAM" id="SSF48600">
    <property type="entry name" value="Chorismate mutase II"/>
    <property type="match status" value="1"/>
</dbReference>
<dbReference type="RefSeq" id="WP_307427798.1">
    <property type="nucleotide sequence ID" value="NZ_JAUSVK010000001.1"/>
</dbReference>
<keyword evidence="5" id="KW-1185">Reference proteome</keyword>
<dbReference type="GO" id="GO:0043904">
    <property type="term" value="F:isochorismate pyruvate lyase activity"/>
    <property type="evidence" value="ECO:0007669"/>
    <property type="project" value="UniProtKB-EC"/>
</dbReference>
<keyword evidence="2" id="KW-0413">Isomerase</keyword>
<evidence type="ECO:0000259" key="3">
    <source>
        <dbReference type="PROSITE" id="PS51168"/>
    </source>
</evidence>
<evidence type="ECO:0000256" key="1">
    <source>
        <dbReference type="ARBA" id="ARBA00012404"/>
    </source>
</evidence>
<evidence type="ECO:0000256" key="2">
    <source>
        <dbReference type="ARBA" id="ARBA00023235"/>
    </source>
</evidence>
<sequence>MAGGPVTSETLPGLRCEIDDLDAQIVRLLAARLQVVERVVQVKQRDGLPANIPERVEEVVAAARHRAEAEGVPPDLAELLWRDLVSWTIAYEDRHLAIEGNDGL</sequence>
<dbReference type="PROSITE" id="PS51168">
    <property type="entry name" value="CHORISMATE_MUT_2"/>
    <property type="match status" value="1"/>
</dbReference>
<feature type="domain" description="Chorismate mutase" evidence="3">
    <location>
        <begin position="5"/>
        <end position="96"/>
    </location>
</feature>
<reference evidence="4 5" key="1">
    <citation type="submission" date="2023-07" db="EMBL/GenBank/DDBJ databases">
        <title>Genomic Encyclopedia of Type Strains, Phase IV (KMG-IV): sequencing the most valuable type-strain genomes for metagenomic binning, comparative biology and taxonomic classification.</title>
        <authorList>
            <person name="Goeker M."/>
        </authorList>
    </citation>
    <scope>NUCLEOTIDE SEQUENCE [LARGE SCALE GENOMIC DNA]</scope>
    <source>
        <strain evidence="4 5">DSM 5896</strain>
    </source>
</reference>
<dbReference type="InterPro" id="IPR051331">
    <property type="entry name" value="Chorismate_mutase-related"/>
</dbReference>
<evidence type="ECO:0000313" key="5">
    <source>
        <dbReference type="Proteomes" id="UP001237448"/>
    </source>
</evidence>
<dbReference type="PANTHER" id="PTHR38041">
    <property type="entry name" value="CHORISMATE MUTASE"/>
    <property type="match status" value="1"/>
</dbReference>
<gene>
    <name evidence="4" type="ORF">J3R73_002835</name>
</gene>
<keyword evidence="4" id="KW-0670">Pyruvate</keyword>
<dbReference type="Pfam" id="PF01817">
    <property type="entry name" value="CM_2"/>
    <property type="match status" value="1"/>
</dbReference>
<dbReference type="Gene3D" id="1.20.59.10">
    <property type="entry name" value="Chorismate mutase"/>
    <property type="match status" value="1"/>
</dbReference>